<name>A0ACC1QDY4_9HYPO</name>
<sequence>MECAPFDSEQNLFPGVIIPAVSKIVVRPERKNKARIILGNTGSVRYDIPQGPFTYDDNFIVSPFRDVFRYIKDVPYDKAQKLIKQLNNGRADKRSDLVSMATPQDECTNPTLGYLTRRQMRENRGPVRRQEIVTPGYVTKDDWGTDGDDTKHSAIPFMRNRGYYESRGGFPTEGNPEVVDVVFYDFIEKYILQYLGSGYNASMVDCYIDCNFTSQDFLLPYAKAVWQENIENCPIGAE</sequence>
<comment type="caution">
    <text evidence="1">The sequence shown here is derived from an EMBL/GenBank/DDBJ whole genome shotgun (WGS) entry which is preliminary data.</text>
</comment>
<evidence type="ECO:0000313" key="1">
    <source>
        <dbReference type="EMBL" id="KAJ3472166.1"/>
    </source>
</evidence>
<dbReference type="Proteomes" id="UP001148737">
    <property type="component" value="Unassembled WGS sequence"/>
</dbReference>
<keyword evidence="2" id="KW-1185">Reference proteome</keyword>
<evidence type="ECO:0000313" key="2">
    <source>
        <dbReference type="Proteomes" id="UP001148737"/>
    </source>
</evidence>
<protein>
    <submittedName>
        <fullName evidence="1">Uncharacterized protein</fullName>
    </submittedName>
</protein>
<reference evidence="1" key="1">
    <citation type="submission" date="2022-07" db="EMBL/GenBank/DDBJ databases">
        <title>Genome Sequence of Lecanicillium saksenae.</title>
        <authorList>
            <person name="Buettner E."/>
        </authorList>
    </citation>
    <scope>NUCLEOTIDE SEQUENCE</scope>
    <source>
        <strain evidence="1">VT-O1</strain>
    </source>
</reference>
<proteinExistence type="predicted"/>
<gene>
    <name evidence="1" type="ORF">NLG97_g11227</name>
</gene>
<dbReference type="EMBL" id="JANAKD010003404">
    <property type="protein sequence ID" value="KAJ3472166.1"/>
    <property type="molecule type" value="Genomic_DNA"/>
</dbReference>
<accession>A0ACC1QDY4</accession>
<organism evidence="1 2">
    <name type="scientific">Lecanicillium saksenae</name>
    <dbReference type="NCBI Taxonomy" id="468837"/>
    <lineage>
        <taxon>Eukaryota</taxon>
        <taxon>Fungi</taxon>
        <taxon>Dikarya</taxon>
        <taxon>Ascomycota</taxon>
        <taxon>Pezizomycotina</taxon>
        <taxon>Sordariomycetes</taxon>
        <taxon>Hypocreomycetidae</taxon>
        <taxon>Hypocreales</taxon>
        <taxon>Cordycipitaceae</taxon>
        <taxon>Lecanicillium</taxon>
    </lineage>
</organism>